<evidence type="ECO:0000313" key="3">
    <source>
        <dbReference type="EMBL" id="RBP27908.1"/>
    </source>
</evidence>
<dbReference type="Pfam" id="PF11740">
    <property type="entry name" value="KfrA_N"/>
    <property type="match status" value="1"/>
</dbReference>
<feature type="domain" description="KfrA N-terminal DNA-binding" evidence="2">
    <location>
        <begin position="9"/>
        <end position="132"/>
    </location>
</feature>
<gene>
    <name evidence="3" type="ORF">DET50_113109</name>
</gene>
<dbReference type="RefSeq" id="WP_113863172.1">
    <property type="nucleotide sequence ID" value="NZ_QNRO01000013.1"/>
</dbReference>
<dbReference type="OrthoDB" id="9131752at2"/>
<sequence>MRPAEIANQEIIEAGKRLQSTGKNITGYGLRRILGAGDPKRLKSVWDEYASRDKVDNNADLRLPAELEDLVTELESNLIEQVRPLTVQLYEGALKAAQRQVSETSRELKQLRSEIEAEILDANTIIEDLEQRLAETTQRLHESAEELKQSHEARYHFERQAITLEAEVNQLRENSTYEELMKRIIALESKRENG</sequence>
<evidence type="ECO:0000313" key="4">
    <source>
        <dbReference type="Proteomes" id="UP000252995"/>
    </source>
</evidence>
<keyword evidence="1" id="KW-0175">Coiled coil</keyword>
<dbReference type="Proteomes" id="UP000252995">
    <property type="component" value="Unassembled WGS sequence"/>
</dbReference>
<reference evidence="3 4" key="1">
    <citation type="submission" date="2018-06" db="EMBL/GenBank/DDBJ databases">
        <title>Freshwater and sediment microbial communities from various areas in North America, analyzing microbe dynamics in response to fracking.</title>
        <authorList>
            <person name="Lamendella R."/>
        </authorList>
    </citation>
    <scope>NUCLEOTIDE SEQUENCE [LARGE SCALE GENOMIC DNA]</scope>
    <source>
        <strain evidence="3 4">114J</strain>
    </source>
</reference>
<organism evidence="3 4">
    <name type="scientific">Marinobacter pelagius</name>
    <dbReference type="NCBI Taxonomy" id="379482"/>
    <lineage>
        <taxon>Bacteria</taxon>
        <taxon>Pseudomonadati</taxon>
        <taxon>Pseudomonadota</taxon>
        <taxon>Gammaproteobacteria</taxon>
        <taxon>Pseudomonadales</taxon>
        <taxon>Marinobacteraceae</taxon>
        <taxon>Marinobacter</taxon>
    </lineage>
</organism>
<name>A0A366GMJ1_9GAMM</name>
<dbReference type="GO" id="GO:0003677">
    <property type="term" value="F:DNA binding"/>
    <property type="evidence" value="ECO:0007669"/>
    <property type="project" value="UniProtKB-KW"/>
</dbReference>
<evidence type="ECO:0000259" key="2">
    <source>
        <dbReference type="Pfam" id="PF11740"/>
    </source>
</evidence>
<dbReference type="InterPro" id="IPR021104">
    <property type="entry name" value="KfrA_DNA-bd_N"/>
</dbReference>
<protein>
    <submittedName>
        <fullName evidence="3">Plasmid replication DNA-binding protein KfrA</fullName>
    </submittedName>
</protein>
<accession>A0A366GMJ1</accession>
<evidence type="ECO:0000256" key="1">
    <source>
        <dbReference type="SAM" id="Coils"/>
    </source>
</evidence>
<comment type="caution">
    <text evidence="3">The sequence shown here is derived from an EMBL/GenBank/DDBJ whole genome shotgun (WGS) entry which is preliminary data.</text>
</comment>
<dbReference type="AlphaFoldDB" id="A0A366GMJ1"/>
<feature type="coiled-coil region" evidence="1">
    <location>
        <begin position="87"/>
        <end position="154"/>
    </location>
</feature>
<keyword evidence="3" id="KW-0238">DNA-binding</keyword>
<dbReference type="EMBL" id="QNRO01000013">
    <property type="protein sequence ID" value="RBP27908.1"/>
    <property type="molecule type" value="Genomic_DNA"/>
</dbReference>
<proteinExistence type="predicted"/>